<name>A0A2Z5G270_9BACT</name>
<feature type="signal peptide" evidence="1">
    <location>
        <begin position="1"/>
        <end position="23"/>
    </location>
</feature>
<dbReference type="AlphaFoldDB" id="A0A2Z5G270"/>
<feature type="chain" id="PRO_5016440955" evidence="1">
    <location>
        <begin position="24"/>
        <end position="245"/>
    </location>
</feature>
<dbReference type="OrthoDB" id="115149at2"/>
<dbReference type="EMBL" id="CP030840">
    <property type="protein sequence ID" value="AXC12904.1"/>
    <property type="molecule type" value="Genomic_DNA"/>
</dbReference>
<proteinExistence type="predicted"/>
<sequence>MRRVVILSSVLWLGALMSAPVSYGQVAQGSIEHPYRGVQTRVPGVFVTPVPNAPFSAVVDIQTTVELDNGQTAMRKTTNRIARDAQGRIYNERRQLVPVTFAGEPSLLSVHLYDPQTRMSVFLIPSTHLAHEMVLQQRPQEPSHPLSPEIKEEDLGSSVMEAVAVHGILQTKTVTAAVSTTGKPLMIKDQYWYSEDLHLNMLMKHEDPRTGAQIISVTQVKRGEPDPKLFEVPAGYKAVDETPVQ</sequence>
<reference evidence="2 3" key="1">
    <citation type="journal article" date="2018" name="Front. Microbiol.">
        <title>Hydrolytic Capabilities as a Key to Environmental Success: Chitinolytic and Cellulolytic Acidobacteria From Acidic Sub-arctic Soils and Boreal Peatlands.</title>
        <authorList>
            <person name="Belova S.E."/>
            <person name="Ravin N.V."/>
            <person name="Pankratov T.A."/>
            <person name="Rakitin A.L."/>
            <person name="Ivanova A.A."/>
            <person name="Beletsky A.V."/>
            <person name="Mardanov A.V."/>
            <person name="Sinninghe Damste J.S."/>
            <person name="Dedysh S.N."/>
        </authorList>
    </citation>
    <scope>NUCLEOTIDE SEQUENCE [LARGE SCALE GENOMIC DNA]</scope>
    <source>
        <strain evidence="2 3">SBC82</strain>
    </source>
</reference>
<organism evidence="2 3">
    <name type="scientific">Acidisarcina polymorpha</name>
    <dbReference type="NCBI Taxonomy" id="2211140"/>
    <lineage>
        <taxon>Bacteria</taxon>
        <taxon>Pseudomonadati</taxon>
        <taxon>Acidobacteriota</taxon>
        <taxon>Terriglobia</taxon>
        <taxon>Terriglobales</taxon>
        <taxon>Acidobacteriaceae</taxon>
        <taxon>Acidisarcina</taxon>
    </lineage>
</organism>
<dbReference type="Proteomes" id="UP000253606">
    <property type="component" value="Chromosome"/>
</dbReference>
<dbReference type="RefSeq" id="WP_114208009.1">
    <property type="nucleotide sequence ID" value="NZ_CP030840.1"/>
</dbReference>
<evidence type="ECO:0000256" key="1">
    <source>
        <dbReference type="SAM" id="SignalP"/>
    </source>
</evidence>
<protein>
    <submittedName>
        <fullName evidence="2">Uncharacterized protein</fullName>
    </submittedName>
</protein>
<evidence type="ECO:0000313" key="2">
    <source>
        <dbReference type="EMBL" id="AXC12904.1"/>
    </source>
</evidence>
<gene>
    <name evidence="2" type="ORF">ACPOL_3619</name>
</gene>
<evidence type="ECO:0000313" key="3">
    <source>
        <dbReference type="Proteomes" id="UP000253606"/>
    </source>
</evidence>
<dbReference type="KEGG" id="abas:ACPOL_3619"/>
<keyword evidence="1" id="KW-0732">Signal</keyword>
<keyword evidence="3" id="KW-1185">Reference proteome</keyword>
<accession>A0A2Z5G270</accession>